<reference evidence="2 3" key="1">
    <citation type="journal article" date="2020" name="BMC Genomics">
        <title>Correction to: Identification and distribution of gene clusters required for synthesis of sphingolipid metabolism inhibitors in diverse species of the filamentous fungus Fusarium.</title>
        <authorList>
            <person name="Kim H.S."/>
            <person name="Lohmar J.M."/>
            <person name="Busman M."/>
            <person name="Brown D.W."/>
            <person name="Naumann T.A."/>
            <person name="Divon H.H."/>
            <person name="Lysoe E."/>
            <person name="Uhlig S."/>
            <person name="Proctor R.H."/>
        </authorList>
    </citation>
    <scope>NUCLEOTIDE SEQUENCE [LARGE SCALE GENOMIC DNA]</scope>
    <source>
        <strain evidence="2 3">NRRL 25214</strain>
    </source>
</reference>
<dbReference type="InterPro" id="IPR040976">
    <property type="entry name" value="Pkinase_fungal"/>
</dbReference>
<evidence type="ECO:0000313" key="2">
    <source>
        <dbReference type="EMBL" id="KAF5230793.1"/>
    </source>
</evidence>
<proteinExistence type="predicted"/>
<protein>
    <recommendedName>
        <fullName evidence="1">Fungal-type protein kinase domain-containing protein</fullName>
    </recommendedName>
</protein>
<keyword evidence="3" id="KW-1185">Reference proteome</keyword>
<evidence type="ECO:0000259" key="1">
    <source>
        <dbReference type="Pfam" id="PF17667"/>
    </source>
</evidence>
<dbReference type="AlphaFoldDB" id="A0A8H5DP98"/>
<gene>
    <name evidence="2" type="ORF">FANTH_13685</name>
</gene>
<organism evidence="2 3">
    <name type="scientific">Fusarium anthophilum</name>
    <dbReference type="NCBI Taxonomy" id="48485"/>
    <lineage>
        <taxon>Eukaryota</taxon>
        <taxon>Fungi</taxon>
        <taxon>Dikarya</taxon>
        <taxon>Ascomycota</taxon>
        <taxon>Pezizomycotina</taxon>
        <taxon>Sordariomycetes</taxon>
        <taxon>Hypocreomycetidae</taxon>
        <taxon>Hypocreales</taxon>
        <taxon>Nectriaceae</taxon>
        <taxon>Fusarium</taxon>
        <taxon>Fusarium fujikuroi species complex</taxon>
    </lineage>
</organism>
<sequence length="291" mass="31907">MLDQGKQQTPDLDCALNPAYISPTSHAPRKYRSRCAFRSDLLGPISAAASLKFAIDAVKPLLKSALASKPNALIWDQVYDAVVEHTPPHRPIASFLQQTPWLRNTSSFANSSEHDKYVDDVLKEELGLSVLQAVCGMQRSAVCGRLEGRPNDASQDDVLSWSASFGDKLATSAGSHESNLTNPSADKALTAWLDLGKYSGDVLAAQNTRGSVLSLTICRFLMRYGHLIGSGILLVIKDPWRYPERDEEEGELLREATVEGIVNAASYYHPEMDQIDGADDDIRNNVQHSPL</sequence>
<dbReference type="Proteomes" id="UP000573603">
    <property type="component" value="Unassembled WGS sequence"/>
</dbReference>
<accession>A0A8H5DP98</accession>
<feature type="domain" description="Fungal-type protein kinase" evidence="1">
    <location>
        <begin position="234"/>
        <end position="287"/>
    </location>
</feature>
<dbReference type="EMBL" id="JABEVY010000505">
    <property type="protein sequence ID" value="KAF5230793.1"/>
    <property type="molecule type" value="Genomic_DNA"/>
</dbReference>
<evidence type="ECO:0000313" key="3">
    <source>
        <dbReference type="Proteomes" id="UP000573603"/>
    </source>
</evidence>
<name>A0A8H5DP98_9HYPO</name>
<dbReference type="PANTHER" id="PTHR38248">
    <property type="entry name" value="FUNK1 6"/>
    <property type="match status" value="1"/>
</dbReference>
<comment type="caution">
    <text evidence="2">The sequence shown here is derived from an EMBL/GenBank/DDBJ whole genome shotgun (WGS) entry which is preliminary data.</text>
</comment>
<dbReference type="PANTHER" id="PTHR38248:SF2">
    <property type="entry name" value="FUNK1 11"/>
    <property type="match status" value="1"/>
</dbReference>
<dbReference type="Pfam" id="PF17667">
    <property type="entry name" value="Pkinase_fungal"/>
    <property type="match status" value="1"/>
</dbReference>